<accession>A0A839UZQ2</accession>
<evidence type="ECO:0000313" key="1">
    <source>
        <dbReference type="EMBL" id="MBB3175377.1"/>
    </source>
</evidence>
<dbReference type="EMBL" id="JABXXQ010000034">
    <property type="protein sequence ID" value="NVN29410.1"/>
    <property type="molecule type" value="Genomic_DNA"/>
</dbReference>
<dbReference type="Proteomes" id="UP000565205">
    <property type="component" value="Unassembled WGS sequence"/>
</dbReference>
<reference evidence="1 3" key="2">
    <citation type="submission" date="2020-08" db="EMBL/GenBank/DDBJ databases">
        <title>Genomic Encyclopedia of Type Strains, Phase III (KMG-III): the genomes of soil and plant-associated and newly described type strains.</title>
        <authorList>
            <person name="Whitman W."/>
        </authorList>
    </citation>
    <scope>NUCLEOTIDE SEQUENCE [LARGE SCALE GENOMIC DNA]</scope>
    <source>
        <strain evidence="1 3">CECT 8088</strain>
    </source>
</reference>
<keyword evidence="3" id="KW-1185">Reference proteome</keyword>
<reference evidence="2 4" key="1">
    <citation type="submission" date="2020-06" db="EMBL/GenBank/DDBJ databases">
        <title>Description of novel acetic acid bacteria.</title>
        <authorList>
            <person name="Sombolestani A."/>
        </authorList>
    </citation>
    <scope>NUCLEOTIDE SEQUENCE [LARGE SCALE GENOMIC DNA]</scope>
    <source>
        <strain evidence="2 4">LMG 26838</strain>
    </source>
</reference>
<name>A0A839UZQ2_9PROT</name>
<dbReference type="AlphaFoldDB" id="A0A839UZQ2"/>
<sequence>MTARQWAPEMQGASTEGAMPVAFDPMLYMTSAEIRALRDPYVRRPNEHATPSEWVCWAEDVMRETRLARAILDAAADRLG</sequence>
<proteinExistence type="predicted"/>
<comment type="caution">
    <text evidence="1">The sequence shown here is derived from an EMBL/GenBank/DDBJ whole genome shotgun (WGS) entry which is preliminary data.</text>
</comment>
<protein>
    <submittedName>
        <fullName evidence="1">Uncharacterized protein</fullName>
    </submittedName>
</protein>
<evidence type="ECO:0000313" key="4">
    <source>
        <dbReference type="Proteomes" id="UP000565205"/>
    </source>
</evidence>
<evidence type="ECO:0000313" key="3">
    <source>
        <dbReference type="Proteomes" id="UP000557688"/>
    </source>
</evidence>
<dbReference type="EMBL" id="JACHXV010000028">
    <property type="protein sequence ID" value="MBB3175377.1"/>
    <property type="molecule type" value="Genomic_DNA"/>
</dbReference>
<evidence type="ECO:0000313" key="2">
    <source>
        <dbReference type="EMBL" id="NVN29410.1"/>
    </source>
</evidence>
<organism evidence="1 3">
    <name type="scientific">Endobacter medicaginis</name>
    <dbReference type="NCBI Taxonomy" id="1181271"/>
    <lineage>
        <taxon>Bacteria</taxon>
        <taxon>Pseudomonadati</taxon>
        <taxon>Pseudomonadota</taxon>
        <taxon>Alphaproteobacteria</taxon>
        <taxon>Acetobacterales</taxon>
        <taxon>Acetobacteraceae</taxon>
        <taxon>Endobacter</taxon>
    </lineage>
</organism>
<dbReference type="Proteomes" id="UP000557688">
    <property type="component" value="Unassembled WGS sequence"/>
</dbReference>
<gene>
    <name evidence="1" type="ORF">FHR90_003232</name>
    <name evidence="2" type="ORF">HUK83_03530</name>
</gene>